<keyword evidence="3 7" id="KW-0328">Glycosyltransferase</keyword>
<keyword evidence="14" id="KW-1185">Reference proteome</keyword>
<dbReference type="SUPFAM" id="SSF56235">
    <property type="entry name" value="N-terminal nucleophile aminohydrolases (Ntn hydrolases)"/>
    <property type="match status" value="1"/>
</dbReference>
<dbReference type="NCBIfam" id="TIGR01134">
    <property type="entry name" value="purF"/>
    <property type="match status" value="1"/>
</dbReference>
<comment type="similarity">
    <text evidence="2 7 8">In the C-terminal section; belongs to the purine/pyrimidine phosphoribosyltransferase family.</text>
</comment>
<dbReference type="InterPro" id="IPR000836">
    <property type="entry name" value="PRTase_dom"/>
</dbReference>
<dbReference type="Proteomes" id="UP000831151">
    <property type="component" value="Chromosome"/>
</dbReference>
<feature type="binding site" evidence="7 11">
    <location>
        <position position="249"/>
    </location>
    <ligand>
        <name>[4Fe-4S] cluster</name>
        <dbReference type="ChEBI" id="CHEBI:49883"/>
    </ligand>
</feature>
<dbReference type="Pfam" id="PF13537">
    <property type="entry name" value="GATase_7"/>
    <property type="match status" value="1"/>
</dbReference>
<dbReference type="SUPFAM" id="SSF53271">
    <property type="entry name" value="PRTase-like"/>
    <property type="match status" value="1"/>
</dbReference>
<dbReference type="KEGG" id="fms:M1R53_01745"/>
<dbReference type="GO" id="GO:0006189">
    <property type="term" value="P:'de novo' IMP biosynthetic process"/>
    <property type="evidence" value="ECO:0007669"/>
    <property type="project" value="UniProtKB-UniRule"/>
</dbReference>
<dbReference type="PROSITE" id="PS51278">
    <property type="entry name" value="GATASE_TYPE_2"/>
    <property type="match status" value="1"/>
</dbReference>
<evidence type="ECO:0000256" key="8">
    <source>
        <dbReference type="PIRNR" id="PIRNR000485"/>
    </source>
</evidence>
<dbReference type="InterPro" id="IPR029055">
    <property type="entry name" value="Ntn_hydrolases_N"/>
</dbReference>
<feature type="binding site" evidence="7 10">
    <location>
        <position position="358"/>
    </location>
    <ligand>
        <name>Mg(2+)</name>
        <dbReference type="ChEBI" id="CHEBI:18420"/>
    </ligand>
</feature>
<protein>
    <recommendedName>
        <fullName evidence="7">Amidophosphoribosyltransferase</fullName>
        <shortName evidence="7">ATase</shortName>
        <ecNumber evidence="7">2.4.2.14</ecNumber>
    </recommendedName>
    <alternativeName>
        <fullName evidence="7">Glutamine phosphoribosylpyrophosphate amidotransferase</fullName>
        <shortName evidence="7">GPATase</shortName>
    </alternativeName>
</protein>
<feature type="active site" description="Nucleophile" evidence="7 9">
    <location>
        <position position="9"/>
    </location>
</feature>
<keyword evidence="7" id="KW-0004">4Fe-4S</keyword>
<proteinExistence type="inferred from homology"/>
<dbReference type="PIRSF" id="PIRSF000485">
    <property type="entry name" value="Amd_phspho_trans"/>
    <property type="match status" value="1"/>
</dbReference>
<dbReference type="EC" id="2.4.2.14" evidence="7"/>
<dbReference type="GO" id="GO:0000287">
    <property type="term" value="F:magnesium ion binding"/>
    <property type="evidence" value="ECO:0007669"/>
    <property type="project" value="UniProtKB-UniRule"/>
</dbReference>
<dbReference type="HAMAP" id="MF_01931">
    <property type="entry name" value="PurF"/>
    <property type="match status" value="1"/>
</dbReference>
<gene>
    <name evidence="7 13" type="primary">purF</name>
    <name evidence="13" type="ORF">M1R53_01745</name>
</gene>
<dbReference type="InterPro" id="IPR017932">
    <property type="entry name" value="GATase_2_dom"/>
</dbReference>
<dbReference type="AlphaFoldDB" id="A0A9E7DKG0"/>
<reference evidence="13" key="1">
    <citation type="submission" date="2022-04" db="EMBL/GenBank/DDBJ databases">
        <title>Complete genome sequences of Ezakiella coagulans and Fenollaria massiliensis.</title>
        <authorList>
            <person name="France M.T."/>
            <person name="Clifford J."/>
            <person name="Narina S."/>
            <person name="Rutt L."/>
            <person name="Ravel J."/>
        </authorList>
    </citation>
    <scope>NUCLEOTIDE SEQUENCE</scope>
    <source>
        <strain evidence="13">C0061C2</strain>
    </source>
</reference>
<evidence type="ECO:0000256" key="6">
    <source>
        <dbReference type="ARBA" id="ARBA00022962"/>
    </source>
</evidence>
<evidence type="ECO:0000256" key="2">
    <source>
        <dbReference type="ARBA" id="ARBA00010138"/>
    </source>
</evidence>
<evidence type="ECO:0000259" key="12">
    <source>
        <dbReference type="PROSITE" id="PS51278"/>
    </source>
</evidence>
<dbReference type="InterPro" id="IPR035584">
    <property type="entry name" value="PurF_N"/>
</dbReference>
<evidence type="ECO:0000313" key="14">
    <source>
        <dbReference type="Proteomes" id="UP000831151"/>
    </source>
</evidence>
<comment type="cofactor">
    <cofactor evidence="7 11">
        <name>[4Fe-4S] cluster</name>
        <dbReference type="ChEBI" id="CHEBI:49883"/>
    </cofactor>
    <text evidence="7 11">Binds 1 [4Fe-4S] cluster per subunit.</text>
</comment>
<evidence type="ECO:0000256" key="11">
    <source>
        <dbReference type="PIRSR" id="PIRSR000485-3"/>
    </source>
</evidence>
<evidence type="ECO:0000256" key="7">
    <source>
        <dbReference type="HAMAP-Rule" id="MF_01931"/>
    </source>
</evidence>
<dbReference type="CDD" id="cd06223">
    <property type="entry name" value="PRTases_typeI"/>
    <property type="match status" value="1"/>
</dbReference>
<keyword evidence="5 7" id="KW-0658">Purine biosynthesis</keyword>
<evidence type="ECO:0000256" key="1">
    <source>
        <dbReference type="ARBA" id="ARBA00005209"/>
    </source>
</evidence>
<keyword evidence="7 10" id="KW-0460">Magnesium</keyword>
<keyword evidence="7 10" id="KW-0479">Metal-binding</keyword>
<dbReference type="GO" id="GO:0051539">
    <property type="term" value="F:4 iron, 4 sulfur cluster binding"/>
    <property type="evidence" value="ECO:0007669"/>
    <property type="project" value="UniProtKB-KW"/>
</dbReference>
<evidence type="ECO:0000256" key="3">
    <source>
        <dbReference type="ARBA" id="ARBA00022676"/>
    </source>
</evidence>
<dbReference type="RefSeq" id="WP_249242856.1">
    <property type="nucleotide sequence ID" value="NZ_CP096649.1"/>
</dbReference>
<dbReference type="Gene3D" id="3.40.50.2020">
    <property type="match status" value="1"/>
</dbReference>
<evidence type="ECO:0000256" key="9">
    <source>
        <dbReference type="PIRSR" id="PIRSR000485-1"/>
    </source>
</evidence>
<name>A0A9E7DKG0_9FIRM</name>
<keyword evidence="6 7" id="KW-0315">Glutamine amidotransferase</keyword>
<comment type="cofactor">
    <cofactor evidence="7 10">
        <name>Mg(2+)</name>
        <dbReference type="ChEBI" id="CHEBI:18420"/>
    </cofactor>
    <text evidence="7 10">Binds 1 Mg(2+) ion per subunit.</text>
</comment>
<comment type="catalytic activity">
    <reaction evidence="7 8">
        <text>5-phospho-beta-D-ribosylamine + L-glutamate + diphosphate = 5-phospho-alpha-D-ribose 1-diphosphate + L-glutamine + H2O</text>
        <dbReference type="Rhea" id="RHEA:14905"/>
        <dbReference type="ChEBI" id="CHEBI:15377"/>
        <dbReference type="ChEBI" id="CHEBI:29985"/>
        <dbReference type="ChEBI" id="CHEBI:33019"/>
        <dbReference type="ChEBI" id="CHEBI:58017"/>
        <dbReference type="ChEBI" id="CHEBI:58359"/>
        <dbReference type="ChEBI" id="CHEBI:58681"/>
        <dbReference type="EC" id="2.4.2.14"/>
    </reaction>
</comment>
<dbReference type="Pfam" id="PF00156">
    <property type="entry name" value="Pribosyltran"/>
    <property type="match status" value="1"/>
</dbReference>
<feature type="binding site" evidence="7 10">
    <location>
        <position position="359"/>
    </location>
    <ligand>
        <name>Mg(2+)</name>
        <dbReference type="ChEBI" id="CHEBI:18420"/>
    </ligand>
</feature>
<sequence>MFDKIHEECGVFGAYSIKHEDVSTLIYYGLFALQHRGQESCGIAVTDTHKSQNIQVYKNMGLVNDVFNKENLAKLNGNLGVGHVRYSTSGNSTVTNAQPLVINYWKGTLAIAHNGNIVNQKSLKDELSQTGAIFQTTSDSEIIPYLIARARLESKSVEEAVVKAMPKIVGAYSLAIASPQKLIAARDPNGFHPLCIGQKEDTYFVSSESCALDAVGAKFIRDVEPGEVVIITEEGIKSVYKYEAKKSTCIFEYIYFARPDSAIDGISVYEARLNAGRMLHKRYPVDADVVVGVPDSGTPAAYGYAQEANIPFSIAFIKNNYVGRTFIKPSQDQRSQGVSIKLNILKDEVKDKKIVLVDDSIVRGTTMKNIVKQLKELGAKEVHVRISSPPFLHPCFYGTDVPTNKELIAFKYTQDEIRDYIGCDTLGYLKVEDLKELVDGRCDYCNACFTGNYPTEVEDGQI</sequence>
<keyword evidence="7 11" id="KW-0411">Iron-sulfur</keyword>
<feature type="binding site" evidence="7 11">
    <location>
        <position position="395"/>
    </location>
    <ligand>
        <name>[4Fe-4S] cluster</name>
        <dbReference type="ChEBI" id="CHEBI:49883"/>
    </ligand>
</feature>
<comment type="function">
    <text evidence="7">Catalyzes the formation of phosphoribosylamine from phosphoribosylpyrophosphate (PRPP) and glutamine.</text>
</comment>
<dbReference type="InterPro" id="IPR029057">
    <property type="entry name" value="PRTase-like"/>
</dbReference>
<dbReference type="CDD" id="cd00715">
    <property type="entry name" value="GPATase_N"/>
    <property type="match status" value="1"/>
</dbReference>
<dbReference type="PANTHER" id="PTHR11907">
    <property type="entry name" value="AMIDOPHOSPHORIBOSYLTRANSFERASE"/>
    <property type="match status" value="1"/>
</dbReference>
<feature type="binding site" evidence="7 11">
    <location>
        <position position="448"/>
    </location>
    <ligand>
        <name>[4Fe-4S] cluster</name>
        <dbReference type="ChEBI" id="CHEBI:49883"/>
    </ligand>
</feature>
<comment type="pathway">
    <text evidence="1 7 8">Purine metabolism; IMP biosynthesis via de novo pathway; N(1)-(5-phospho-D-ribosyl)glycinamide from 5-phospho-alpha-D-ribose 1-diphosphate: step 1/2.</text>
</comment>
<organism evidence="13 14">
    <name type="scientific">Fenollaria massiliensis</name>
    <dbReference type="NCBI Taxonomy" id="938288"/>
    <lineage>
        <taxon>Bacteria</taxon>
        <taxon>Bacillati</taxon>
        <taxon>Bacillota</taxon>
        <taxon>Clostridia</taxon>
        <taxon>Eubacteriales</taxon>
        <taxon>Fenollaria</taxon>
    </lineage>
</organism>
<evidence type="ECO:0000256" key="10">
    <source>
        <dbReference type="PIRSR" id="PIRSR000485-2"/>
    </source>
</evidence>
<accession>A0A9E7DKG0</accession>
<feature type="binding site" evidence="7 10">
    <location>
        <position position="296"/>
    </location>
    <ligand>
        <name>Mg(2+)</name>
        <dbReference type="ChEBI" id="CHEBI:18420"/>
    </ligand>
</feature>
<keyword evidence="7 11" id="KW-0408">Iron</keyword>
<dbReference type="GO" id="GO:0004044">
    <property type="term" value="F:amidophosphoribosyltransferase activity"/>
    <property type="evidence" value="ECO:0007669"/>
    <property type="project" value="UniProtKB-UniRule"/>
</dbReference>
<keyword evidence="4 7" id="KW-0808">Transferase</keyword>
<dbReference type="Gene3D" id="3.60.20.10">
    <property type="entry name" value="Glutamine Phosphoribosylpyrophosphate, subunit 1, domain 1"/>
    <property type="match status" value="1"/>
</dbReference>
<dbReference type="InterPro" id="IPR005854">
    <property type="entry name" value="PurF"/>
</dbReference>
<feature type="domain" description="Glutamine amidotransferase type-2" evidence="12">
    <location>
        <begin position="9"/>
        <end position="234"/>
    </location>
</feature>
<evidence type="ECO:0000256" key="4">
    <source>
        <dbReference type="ARBA" id="ARBA00022679"/>
    </source>
</evidence>
<feature type="binding site" evidence="7 11">
    <location>
        <position position="445"/>
    </location>
    <ligand>
        <name>[4Fe-4S] cluster</name>
        <dbReference type="ChEBI" id="CHEBI:49883"/>
    </ligand>
</feature>
<evidence type="ECO:0000256" key="5">
    <source>
        <dbReference type="ARBA" id="ARBA00022755"/>
    </source>
</evidence>
<evidence type="ECO:0000313" key="13">
    <source>
        <dbReference type="EMBL" id="UQK59402.1"/>
    </source>
</evidence>
<dbReference type="EMBL" id="CP096649">
    <property type="protein sequence ID" value="UQK59402.1"/>
    <property type="molecule type" value="Genomic_DNA"/>
</dbReference>
<dbReference type="GO" id="GO:0009113">
    <property type="term" value="P:purine nucleobase biosynthetic process"/>
    <property type="evidence" value="ECO:0007669"/>
    <property type="project" value="UniProtKB-UniRule"/>
</dbReference>